<feature type="transmembrane region" description="Helical" evidence="2">
    <location>
        <begin position="21"/>
        <end position="44"/>
    </location>
</feature>
<accession>A0A366H1S4</accession>
<keyword evidence="5" id="KW-1185">Reference proteome</keyword>
<organism evidence="4 5">
    <name type="scientific">Roseimicrobium gellanilyticum</name>
    <dbReference type="NCBI Taxonomy" id="748857"/>
    <lineage>
        <taxon>Bacteria</taxon>
        <taxon>Pseudomonadati</taxon>
        <taxon>Verrucomicrobiota</taxon>
        <taxon>Verrucomicrobiia</taxon>
        <taxon>Verrucomicrobiales</taxon>
        <taxon>Verrucomicrobiaceae</taxon>
        <taxon>Roseimicrobium</taxon>
    </lineage>
</organism>
<name>A0A366H1S4_9BACT</name>
<dbReference type="OrthoDB" id="9795612at2"/>
<evidence type="ECO:0000259" key="3">
    <source>
        <dbReference type="Pfam" id="PF08334"/>
    </source>
</evidence>
<dbReference type="Pfam" id="PF08334">
    <property type="entry name" value="T2SSG"/>
    <property type="match status" value="1"/>
</dbReference>
<keyword evidence="2" id="KW-0812">Transmembrane</keyword>
<comment type="caution">
    <text evidence="4">The sequence shown here is derived from an EMBL/GenBank/DDBJ whole genome shotgun (WGS) entry which is preliminary data.</text>
</comment>
<feature type="domain" description="Type II secretion system protein GspG C-terminal" evidence="3">
    <location>
        <begin position="53"/>
        <end position="154"/>
    </location>
</feature>
<dbReference type="NCBIfam" id="TIGR02532">
    <property type="entry name" value="IV_pilin_GFxxxE"/>
    <property type="match status" value="1"/>
</dbReference>
<dbReference type="InterPro" id="IPR012902">
    <property type="entry name" value="N_methyl_site"/>
</dbReference>
<dbReference type="InterPro" id="IPR013545">
    <property type="entry name" value="T2SS_protein-GspG_C"/>
</dbReference>
<dbReference type="Gene3D" id="3.30.700.10">
    <property type="entry name" value="Glycoprotein, Type 4 Pilin"/>
    <property type="match status" value="1"/>
</dbReference>
<protein>
    <submittedName>
        <fullName evidence="4">General secretion pathway protein G</fullName>
    </submittedName>
</protein>
<dbReference type="Pfam" id="PF07963">
    <property type="entry name" value="N_methyl"/>
    <property type="match status" value="1"/>
</dbReference>
<dbReference type="SUPFAM" id="SSF54523">
    <property type="entry name" value="Pili subunits"/>
    <property type="match status" value="1"/>
</dbReference>
<dbReference type="RefSeq" id="WP_113962233.1">
    <property type="nucleotide sequence ID" value="NZ_QNRR01000020.1"/>
</dbReference>
<evidence type="ECO:0000313" key="4">
    <source>
        <dbReference type="EMBL" id="RBP35687.1"/>
    </source>
</evidence>
<dbReference type="Proteomes" id="UP000253426">
    <property type="component" value="Unassembled WGS sequence"/>
</dbReference>
<evidence type="ECO:0000256" key="2">
    <source>
        <dbReference type="SAM" id="Phobius"/>
    </source>
</evidence>
<feature type="region of interest" description="Disordered" evidence="1">
    <location>
        <begin position="127"/>
        <end position="160"/>
    </location>
</feature>
<dbReference type="GO" id="GO:0015627">
    <property type="term" value="C:type II protein secretion system complex"/>
    <property type="evidence" value="ECO:0007669"/>
    <property type="project" value="InterPro"/>
</dbReference>
<evidence type="ECO:0000256" key="1">
    <source>
        <dbReference type="SAM" id="MobiDB-lite"/>
    </source>
</evidence>
<keyword evidence="2" id="KW-1133">Transmembrane helix</keyword>
<keyword evidence="2" id="KW-0472">Membrane</keyword>
<evidence type="ECO:0000313" key="5">
    <source>
        <dbReference type="Proteomes" id="UP000253426"/>
    </source>
</evidence>
<sequence length="160" mass="18219">MKLPSLRTRFHLLSQQRRRPSGFTLVELVLVLTILAVLMGAAIYQLNKSGFFEQAVDQTIKSDLDNTISIALESYRNAAGRFPTTEQGLEALVEKPTKDPIPDRWYSYLKEVPKDPWKQPYKYRYPATKSKDGYDVYSVGKDGQDGTEDDVGNWKPTEAK</sequence>
<dbReference type="EMBL" id="QNRR01000020">
    <property type="protein sequence ID" value="RBP35687.1"/>
    <property type="molecule type" value="Genomic_DNA"/>
</dbReference>
<proteinExistence type="predicted"/>
<dbReference type="GO" id="GO:0015628">
    <property type="term" value="P:protein secretion by the type II secretion system"/>
    <property type="evidence" value="ECO:0007669"/>
    <property type="project" value="InterPro"/>
</dbReference>
<dbReference type="InterPro" id="IPR010054">
    <property type="entry name" value="Type2_sec_GspG"/>
</dbReference>
<dbReference type="AlphaFoldDB" id="A0A366H1S4"/>
<reference evidence="4 5" key="1">
    <citation type="submission" date="2018-06" db="EMBL/GenBank/DDBJ databases">
        <title>Genomic Encyclopedia of Type Strains, Phase IV (KMG-IV): sequencing the most valuable type-strain genomes for metagenomic binning, comparative biology and taxonomic classification.</title>
        <authorList>
            <person name="Goeker M."/>
        </authorList>
    </citation>
    <scope>NUCLEOTIDE SEQUENCE [LARGE SCALE GENOMIC DNA]</scope>
    <source>
        <strain evidence="4 5">DSM 25532</strain>
    </source>
</reference>
<dbReference type="PROSITE" id="PS00409">
    <property type="entry name" value="PROKAR_NTER_METHYL"/>
    <property type="match status" value="1"/>
</dbReference>
<dbReference type="InterPro" id="IPR045584">
    <property type="entry name" value="Pilin-like"/>
</dbReference>
<dbReference type="NCBIfam" id="TIGR01710">
    <property type="entry name" value="typeII_sec_gspG"/>
    <property type="match status" value="1"/>
</dbReference>
<gene>
    <name evidence="4" type="ORF">DES53_12056</name>
</gene>